<dbReference type="HOGENOM" id="CLU_066627_1_1_0"/>
<dbReference type="EC" id="2.7.1.33" evidence="6 16"/>
<evidence type="ECO:0000256" key="1">
    <source>
        <dbReference type="ARBA" id="ARBA00001206"/>
    </source>
</evidence>
<dbReference type="EMBL" id="CP001739">
    <property type="protein sequence ID" value="ACZ09560.1"/>
    <property type="molecule type" value="Genomic_DNA"/>
</dbReference>
<comment type="cofactor">
    <cofactor evidence="16">
        <name>NH4(+)</name>
        <dbReference type="ChEBI" id="CHEBI:28938"/>
    </cofactor>
    <cofactor evidence="16">
        <name>K(+)</name>
        <dbReference type="ChEBI" id="CHEBI:29103"/>
    </cofactor>
    <text evidence="16">A monovalent cation. Ammonium or potassium.</text>
</comment>
<keyword evidence="11 16" id="KW-0067">ATP-binding</keyword>
<feature type="active site" description="Proton acceptor" evidence="16">
    <location>
        <position position="111"/>
    </location>
</feature>
<dbReference type="InterPro" id="IPR004619">
    <property type="entry name" value="Type_III_PanK"/>
</dbReference>
<dbReference type="Proteomes" id="UP000000845">
    <property type="component" value="Chromosome"/>
</dbReference>
<evidence type="ECO:0000256" key="8">
    <source>
        <dbReference type="ARBA" id="ARBA00022679"/>
    </source>
</evidence>
<evidence type="ECO:0000313" key="17">
    <source>
        <dbReference type="EMBL" id="ACZ09560.1"/>
    </source>
</evidence>
<comment type="caution">
    <text evidence="16">Lacks conserved residue(s) required for the propagation of feature annotation.</text>
</comment>
<feature type="binding site" evidence="16">
    <location>
        <begin position="109"/>
        <end position="112"/>
    </location>
    <ligand>
        <name>substrate</name>
    </ligand>
</feature>
<dbReference type="AlphaFoldDB" id="D1AMI6"/>
<name>D1AMI6_SEBTE</name>
<feature type="binding site" evidence="16">
    <location>
        <position position="186"/>
    </location>
    <ligand>
        <name>substrate</name>
    </ligand>
</feature>
<evidence type="ECO:0000256" key="5">
    <source>
        <dbReference type="ARBA" id="ARBA00011738"/>
    </source>
</evidence>
<accession>D1AMI6</accession>
<evidence type="ECO:0000256" key="6">
    <source>
        <dbReference type="ARBA" id="ARBA00012102"/>
    </source>
</evidence>
<comment type="subunit">
    <text evidence="5 16">Homodimer.</text>
</comment>
<comment type="similarity">
    <text evidence="14 16">Belongs to the type III pantothenate kinase family.</text>
</comment>
<dbReference type="Gene3D" id="3.30.420.40">
    <property type="match status" value="2"/>
</dbReference>
<evidence type="ECO:0000256" key="9">
    <source>
        <dbReference type="ARBA" id="ARBA00022741"/>
    </source>
</evidence>
<dbReference type="CDD" id="cd24015">
    <property type="entry name" value="ASKHA_NBD_PanK-III"/>
    <property type="match status" value="1"/>
</dbReference>
<proteinExistence type="inferred from homology"/>
<evidence type="ECO:0000256" key="3">
    <source>
        <dbReference type="ARBA" id="ARBA00004496"/>
    </source>
</evidence>
<dbReference type="GO" id="GO:0015937">
    <property type="term" value="P:coenzyme A biosynthetic process"/>
    <property type="evidence" value="ECO:0007669"/>
    <property type="project" value="UniProtKB-UniRule"/>
</dbReference>
<dbReference type="PANTHER" id="PTHR34265">
    <property type="entry name" value="TYPE III PANTOTHENATE KINASE"/>
    <property type="match status" value="1"/>
</dbReference>
<comment type="pathway">
    <text evidence="4 16">Cofactor biosynthesis; coenzyme A biosynthesis; CoA from (R)-pantothenate: step 1/5.</text>
</comment>
<dbReference type="eggNOG" id="COG1521">
    <property type="taxonomic scope" value="Bacteria"/>
</dbReference>
<evidence type="ECO:0000256" key="16">
    <source>
        <dbReference type="HAMAP-Rule" id="MF_01274"/>
    </source>
</evidence>
<keyword evidence="18" id="KW-1185">Reference proteome</keyword>
<keyword evidence="12 16" id="KW-0630">Potassium</keyword>
<dbReference type="SUPFAM" id="SSF53067">
    <property type="entry name" value="Actin-like ATPase domain"/>
    <property type="match status" value="2"/>
</dbReference>
<reference evidence="17 18" key="2">
    <citation type="journal article" date="2010" name="Stand. Genomic Sci.">
        <title>Complete genome sequence of Sebaldella termitidis type strain (NCTC 11300).</title>
        <authorList>
            <person name="Harmon-Smith M."/>
            <person name="Celia L."/>
            <person name="Chertkov O."/>
            <person name="Lapidus A."/>
            <person name="Copeland A."/>
            <person name="Glavina Del Rio T."/>
            <person name="Nolan M."/>
            <person name="Lucas S."/>
            <person name="Tice H."/>
            <person name="Cheng J.F."/>
            <person name="Han C."/>
            <person name="Detter J.C."/>
            <person name="Bruce D."/>
            <person name="Goodwin L."/>
            <person name="Pitluck S."/>
            <person name="Pati A."/>
            <person name="Liolios K."/>
            <person name="Ivanova N."/>
            <person name="Mavromatis K."/>
            <person name="Mikhailova N."/>
            <person name="Chen A."/>
            <person name="Palaniappan K."/>
            <person name="Land M."/>
            <person name="Hauser L."/>
            <person name="Chang Y.J."/>
            <person name="Jeffries C.D."/>
            <person name="Brettin T."/>
            <person name="Goker M."/>
            <person name="Beck B."/>
            <person name="Bristow J."/>
            <person name="Eisen J.A."/>
            <person name="Markowitz V."/>
            <person name="Hugenholtz P."/>
            <person name="Kyrpides N.C."/>
            <person name="Klenk H.P."/>
            <person name="Chen F."/>
        </authorList>
    </citation>
    <scope>NUCLEOTIDE SEQUENCE [LARGE SCALE GENOMIC DNA]</scope>
    <source>
        <strain evidence="18">ATCC 33386 / NCTC 11300</strain>
    </source>
</reference>
<evidence type="ECO:0000256" key="4">
    <source>
        <dbReference type="ARBA" id="ARBA00005225"/>
    </source>
</evidence>
<dbReference type="GO" id="GO:0005737">
    <property type="term" value="C:cytoplasm"/>
    <property type="evidence" value="ECO:0007669"/>
    <property type="project" value="UniProtKB-SubCell"/>
</dbReference>
<reference evidence="18" key="1">
    <citation type="submission" date="2009-09" db="EMBL/GenBank/DDBJ databases">
        <title>The complete chromosome of Sebaldella termitidis ATCC 33386.</title>
        <authorList>
            <consortium name="US DOE Joint Genome Institute (JGI-PGF)"/>
            <person name="Lucas S."/>
            <person name="Copeland A."/>
            <person name="Lapidus A."/>
            <person name="Glavina del Rio T."/>
            <person name="Dalin E."/>
            <person name="Tice H."/>
            <person name="Bruce D."/>
            <person name="Goodwin L."/>
            <person name="Pitluck S."/>
            <person name="Kyrpides N."/>
            <person name="Mavromatis K."/>
            <person name="Ivanova N."/>
            <person name="Mikhailova N."/>
            <person name="Sims D."/>
            <person name="Meincke L."/>
            <person name="Brettin T."/>
            <person name="Detter J.C."/>
            <person name="Han C."/>
            <person name="Larimer F."/>
            <person name="Land M."/>
            <person name="Hauser L."/>
            <person name="Markowitz V."/>
            <person name="Cheng J.F."/>
            <person name="Hugenholtz P."/>
            <person name="Woyke T."/>
            <person name="Wu D."/>
            <person name="Eisen J.A."/>
        </authorList>
    </citation>
    <scope>NUCLEOTIDE SEQUENCE [LARGE SCALE GENOMIC DNA]</scope>
    <source>
        <strain evidence="18">ATCC 33386 / NCTC 11300</strain>
    </source>
</reference>
<comment type="catalytic activity">
    <reaction evidence="1 16">
        <text>(R)-pantothenate + ATP = (R)-4'-phosphopantothenate + ADP + H(+)</text>
        <dbReference type="Rhea" id="RHEA:16373"/>
        <dbReference type="ChEBI" id="CHEBI:10986"/>
        <dbReference type="ChEBI" id="CHEBI:15378"/>
        <dbReference type="ChEBI" id="CHEBI:29032"/>
        <dbReference type="ChEBI" id="CHEBI:30616"/>
        <dbReference type="ChEBI" id="CHEBI:456216"/>
        <dbReference type="EC" id="2.7.1.33"/>
    </reaction>
</comment>
<dbReference type="GO" id="GO:0046872">
    <property type="term" value="F:metal ion binding"/>
    <property type="evidence" value="ECO:0007669"/>
    <property type="project" value="UniProtKB-KW"/>
</dbReference>
<dbReference type="Pfam" id="PF03309">
    <property type="entry name" value="Pan_kinase"/>
    <property type="match status" value="1"/>
</dbReference>
<evidence type="ECO:0000256" key="11">
    <source>
        <dbReference type="ARBA" id="ARBA00022840"/>
    </source>
</evidence>
<evidence type="ECO:0000256" key="15">
    <source>
        <dbReference type="ARBA" id="ARBA00040883"/>
    </source>
</evidence>
<sequence>MILAFDIGNTHIVPVFFDEYGNIIESFRIPTNLIMTEDTLFGILKSLTEYKNINLNEVHKVIISSVVPHLNEIFAYLSQKYFNVAPVVVTLNKIKDEIILMPDTERGLGADRIIDILQAKVLFPDKELIIIDFGTATTFDVIKDSVYLGGCILPGIELSIDALFKNTAKLPKVYFQEPSTVFGKNTINQINAGIYYSNIGGIKEILSQYKKGLQAPFVIATGGQGKNISEVIEDIDVYLPDLSMNGLYTFAKKFS</sequence>
<feature type="binding site" evidence="16">
    <location>
        <begin position="6"/>
        <end position="13"/>
    </location>
    <ligand>
        <name>ATP</name>
        <dbReference type="ChEBI" id="CHEBI:30616"/>
    </ligand>
</feature>
<evidence type="ECO:0000256" key="13">
    <source>
        <dbReference type="ARBA" id="ARBA00022993"/>
    </source>
</evidence>
<dbReference type="NCBIfam" id="TIGR00671">
    <property type="entry name" value="baf"/>
    <property type="match status" value="1"/>
</dbReference>
<evidence type="ECO:0000256" key="2">
    <source>
        <dbReference type="ARBA" id="ARBA00001958"/>
    </source>
</evidence>
<protein>
    <recommendedName>
        <fullName evidence="15 16">Type III pantothenate kinase</fullName>
        <ecNumber evidence="6 16">2.7.1.33</ecNumber>
    </recommendedName>
    <alternativeName>
        <fullName evidence="16">PanK-III</fullName>
    </alternativeName>
    <alternativeName>
        <fullName evidence="16">Pantothenic acid kinase</fullName>
    </alternativeName>
</protein>
<dbReference type="RefSeq" id="WP_012862154.1">
    <property type="nucleotide sequence ID" value="NC_013517.1"/>
</dbReference>
<gene>
    <name evidence="16" type="primary">coaX</name>
    <name evidence="17" type="ordered locus">Sterm_2715</name>
</gene>
<dbReference type="NCBIfam" id="NF009855">
    <property type="entry name" value="PRK13321.1"/>
    <property type="match status" value="1"/>
</dbReference>
<keyword evidence="9 16" id="KW-0547">Nucleotide-binding</keyword>
<evidence type="ECO:0000256" key="7">
    <source>
        <dbReference type="ARBA" id="ARBA00022490"/>
    </source>
</evidence>
<organism evidence="17 18">
    <name type="scientific">Sebaldella termitidis (strain ATCC 33386 / NCTC 11300)</name>
    <dbReference type="NCBI Taxonomy" id="526218"/>
    <lineage>
        <taxon>Bacteria</taxon>
        <taxon>Fusobacteriati</taxon>
        <taxon>Fusobacteriota</taxon>
        <taxon>Fusobacteriia</taxon>
        <taxon>Fusobacteriales</taxon>
        <taxon>Leptotrichiaceae</taxon>
        <taxon>Sebaldella</taxon>
    </lineage>
</organism>
<keyword evidence="16" id="KW-0479">Metal-binding</keyword>
<comment type="cofactor">
    <cofactor evidence="2">
        <name>K(+)</name>
        <dbReference type="ChEBI" id="CHEBI:29103"/>
    </cofactor>
</comment>
<keyword evidence="8 16" id="KW-0808">Transferase</keyword>
<evidence type="ECO:0000313" key="18">
    <source>
        <dbReference type="Proteomes" id="UP000000845"/>
    </source>
</evidence>
<dbReference type="KEGG" id="str:Sterm_2715"/>
<evidence type="ECO:0000256" key="10">
    <source>
        <dbReference type="ARBA" id="ARBA00022777"/>
    </source>
</evidence>
<dbReference type="HAMAP" id="MF_01274">
    <property type="entry name" value="Pantothen_kinase_3"/>
    <property type="match status" value="1"/>
</dbReference>
<dbReference type="GO" id="GO:0004594">
    <property type="term" value="F:pantothenate kinase activity"/>
    <property type="evidence" value="ECO:0007669"/>
    <property type="project" value="UniProtKB-UniRule"/>
</dbReference>
<keyword evidence="13 16" id="KW-0173">Coenzyme A biosynthesis</keyword>
<dbReference type="STRING" id="526218.Sterm_2715"/>
<dbReference type="InterPro" id="IPR043129">
    <property type="entry name" value="ATPase_NBD"/>
</dbReference>
<keyword evidence="7 16" id="KW-0963">Cytoplasm</keyword>
<comment type="subcellular location">
    <subcellularLocation>
        <location evidence="3 16">Cytoplasm</location>
    </subcellularLocation>
</comment>
<feature type="binding site" evidence="16">
    <location>
        <position position="132"/>
    </location>
    <ligand>
        <name>K(+)</name>
        <dbReference type="ChEBI" id="CHEBI:29103"/>
    </ligand>
</feature>
<dbReference type="GO" id="GO:0005524">
    <property type="term" value="F:ATP binding"/>
    <property type="evidence" value="ECO:0007669"/>
    <property type="project" value="UniProtKB-UniRule"/>
</dbReference>
<feature type="binding site" evidence="16">
    <location>
        <position position="135"/>
    </location>
    <ligand>
        <name>ATP</name>
        <dbReference type="ChEBI" id="CHEBI:30616"/>
    </ligand>
</feature>
<evidence type="ECO:0000256" key="14">
    <source>
        <dbReference type="ARBA" id="ARBA00038036"/>
    </source>
</evidence>
<keyword evidence="10 16" id="KW-0418">Kinase</keyword>
<evidence type="ECO:0000256" key="12">
    <source>
        <dbReference type="ARBA" id="ARBA00022958"/>
    </source>
</evidence>
<comment type="function">
    <text evidence="16">Catalyzes the phosphorylation of pantothenate (Pan), the first step in CoA biosynthesis.</text>
</comment>
<dbReference type="PANTHER" id="PTHR34265:SF1">
    <property type="entry name" value="TYPE III PANTOTHENATE KINASE"/>
    <property type="match status" value="1"/>
</dbReference>
<dbReference type="UniPathway" id="UPA00241">
    <property type="reaction ID" value="UER00352"/>
</dbReference>